<gene>
    <name evidence="1" type="ORF">NDES1114_LOCUS14713</name>
</gene>
<proteinExistence type="predicted"/>
<reference evidence="1" key="1">
    <citation type="submission" date="2021-01" db="EMBL/GenBank/DDBJ databases">
        <authorList>
            <person name="Corre E."/>
            <person name="Pelletier E."/>
            <person name="Niang G."/>
            <person name="Scheremetjew M."/>
            <person name="Finn R."/>
            <person name="Kale V."/>
            <person name="Holt S."/>
            <person name="Cochrane G."/>
            <person name="Meng A."/>
            <person name="Brown T."/>
            <person name="Cohen L."/>
        </authorList>
    </citation>
    <scope>NUCLEOTIDE SEQUENCE</scope>
    <source>
        <strain evidence="1">CCAP 1951/1</strain>
    </source>
</reference>
<organism evidence="1">
    <name type="scientific">Neobodo designis</name>
    <name type="common">Flagellated protozoan</name>
    <name type="synonym">Bodo designis</name>
    <dbReference type="NCBI Taxonomy" id="312471"/>
    <lineage>
        <taxon>Eukaryota</taxon>
        <taxon>Discoba</taxon>
        <taxon>Euglenozoa</taxon>
        <taxon>Kinetoplastea</taxon>
        <taxon>Metakinetoplastina</taxon>
        <taxon>Neobodonida</taxon>
        <taxon>Neobodo</taxon>
    </lineage>
</organism>
<dbReference type="AlphaFoldDB" id="A0A7S1LWZ0"/>
<protein>
    <submittedName>
        <fullName evidence="1">Uncharacterized protein</fullName>
    </submittedName>
</protein>
<sequence>MLKQMAAAAGGSVFAFATVFAYQWNTAESNPPPSPPIPEGKTRICVAGYSFSPPTGHAHELAARLADEFPDRFETWYYFSMFEYWPFAKERFEHVNFPPALKGHSTSPFVWFEHGPNYEVTPIGGDDRFTTWVAQQEEFMVNNNISWAATSKPSLWTYGYHTGSNAPEATCYGPISYRKGGNL</sequence>
<dbReference type="EMBL" id="HBGF01022299">
    <property type="protein sequence ID" value="CAD9115967.1"/>
    <property type="molecule type" value="Transcribed_RNA"/>
</dbReference>
<accession>A0A7S1LWZ0</accession>
<name>A0A7S1LWZ0_NEODS</name>
<evidence type="ECO:0000313" key="1">
    <source>
        <dbReference type="EMBL" id="CAD9115967.1"/>
    </source>
</evidence>